<dbReference type="AlphaFoldDB" id="X1HE65"/>
<dbReference type="EMBL" id="BARU01018344">
    <property type="protein sequence ID" value="GAH55370.1"/>
    <property type="molecule type" value="Genomic_DNA"/>
</dbReference>
<feature type="non-terminal residue" evidence="1">
    <location>
        <position position="293"/>
    </location>
</feature>
<dbReference type="SUPFAM" id="SSF51126">
    <property type="entry name" value="Pectin lyase-like"/>
    <property type="match status" value="1"/>
</dbReference>
<dbReference type="SUPFAM" id="SSF56988">
    <property type="entry name" value="Anthrax protective antigen"/>
    <property type="match status" value="1"/>
</dbReference>
<dbReference type="Gene3D" id="3.90.930.1">
    <property type="match status" value="1"/>
</dbReference>
<organism evidence="1">
    <name type="scientific">marine sediment metagenome</name>
    <dbReference type="NCBI Taxonomy" id="412755"/>
    <lineage>
        <taxon>unclassified sequences</taxon>
        <taxon>metagenomes</taxon>
        <taxon>ecological metagenomes</taxon>
    </lineage>
</organism>
<dbReference type="InterPro" id="IPR011050">
    <property type="entry name" value="Pectin_lyase_fold/virulence"/>
</dbReference>
<feature type="non-terminal residue" evidence="1">
    <location>
        <position position="1"/>
    </location>
</feature>
<evidence type="ECO:0000313" key="1">
    <source>
        <dbReference type="EMBL" id="GAH55370.1"/>
    </source>
</evidence>
<accession>X1HE65</accession>
<reference evidence="1" key="1">
    <citation type="journal article" date="2014" name="Front. Microbiol.">
        <title>High frequency of phylogenetically diverse reductive dehalogenase-homologous genes in deep subseafloor sedimentary metagenomes.</title>
        <authorList>
            <person name="Kawai M."/>
            <person name="Futagami T."/>
            <person name="Toyoda A."/>
            <person name="Takaki Y."/>
            <person name="Nishi S."/>
            <person name="Hori S."/>
            <person name="Arai W."/>
            <person name="Tsubouchi T."/>
            <person name="Morono Y."/>
            <person name="Uchiyama I."/>
            <person name="Ito T."/>
            <person name="Fujiyama A."/>
            <person name="Inagaki F."/>
            <person name="Takami H."/>
        </authorList>
    </citation>
    <scope>NUCLEOTIDE SEQUENCE</scope>
    <source>
        <strain evidence="1">Expedition CK06-06</strain>
    </source>
</reference>
<name>X1HE65_9ZZZZ</name>
<protein>
    <submittedName>
        <fullName evidence="1">Uncharacterized protein</fullName>
    </submittedName>
</protein>
<gene>
    <name evidence="1" type="ORF">S03H2_30326</name>
</gene>
<sequence>ETYWSRDGKKKWTWEHKEDGSSLWTQYWPNGRKKAESNWKNFTCEGTSTVWDRNGEVISRNEFANGRNTAQMSIAGTLIIESTQSITAASNSLLNGPGATITVNGGSFTVNGRFNLGTGSDGYIYMNGGTFTVTGMFTFPDGEGGVHRIYLNDGIMHAGSIEQKHDRDAIIYVGGGILRLDDIPGDDEDPQEWKDNGDLLPAEGYDDIVIEDCGDYTEVRAVKYAEAGNYWQGLAGIFFNGDDFTRPEDETHFLHSVDNDWGADEGNDWSARWAGFIEGPFNGEVTFTAEATD</sequence>
<comment type="caution">
    <text evidence="1">The sequence shown here is derived from an EMBL/GenBank/DDBJ whole genome shotgun (WGS) entry which is preliminary data.</text>
</comment>
<dbReference type="SUPFAM" id="SSF82185">
    <property type="entry name" value="Histone H3 K4-specific methyltransferase SET7/9 N-terminal domain"/>
    <property type="match status" value="1"/>
</dbReference>
<proteinExistence type="predicted"/>